<dbReference type="InterPro" id="IPR036838">
    <property type="entry name" value="Ribosomal_uS10_dom_sf"/>
</dbReference>
<evidence type="ECO:0000256" key="4">
    <source>
        <dbReference type="ARBA" id="ARBA00023128"/>
    </source>
</evidence>
<keyword evidence="3" id="KW-0689">Ribosomal protein</keyword>
<gene>
    <name evidence="9" type="primary">EOG090X0GP9</name>
</gene>
<dbReference type="PANTHER" id="PTHR13334:SF4">
    <property type="entry name" value="SMALL RIBOSOMAL SUBUNIT PROTEIN US10M"/>
    <property type="match status" value="1"/>
</dbReference>
<evidence type="ECO:0000313" key="9">
    <source>
        <dbReference type="EMBL" id="CAG4635149.1"/>
    </source>
</evidence>
<dbReference type="GO" id="GO:0005763">
    <property type="term" value="C:mitochondrial small ribosomal subunit"/>
    <property type="evidence" value="ECO:0007669"/>
    <property type="project" value="InterPro"/>
</dbReference>
<dbReference type="SUPFAM" id="SSF54999">
    <property type="entry name" value="Ribosomal protein S10"/>
    <property type="match status" value="1"/>
</dbReference>
<dbReference type="EMBL" id="OC978494">
    <property type="protein sequence ID" value="CAG4635149.1"/>
    <property type="molecule type" value="Genomic_DNA"/>
</dbReference>
<organism evidence="9">
    <name type="scientific">Alona affinis</name>
    <dbReference type="NCBI Taxonomy" id="381656"/>
    <lineage>
        <taxon>Eukaryota</taxon>
        <taxon>Metazoa</taxon>
        <taxon>Ecdysozoa</taxon>
        <taxon>Arthropoda</taxon>
        <taxon>Crustacea</taxon>
        <taxon>Branchiopoda</taxon>
        <taxon>Diplostraca</taxon>
        <taxon>Cladocera</taxon>
        <taxon>Anomopoda</taxon>
        <taxon>Chydoridae</taxon>
        <taxon>Alona</taxon>
    </lineage>
</organism>
<reference evidence="9" key="1">
    <citation type="submission" date="2021-04" db="EMBL/GenBank/DDBJ databases">
        <authorList>
            <person name="Cornetti L."/>
        </authorList>
    </citation>
    <scope>NUCLEOTIDE SEQUENCE</scope>
</reference>
<evidence type="ECO:0000256" key="1">
    <source>
        <dbReference type="ARBA" id="ARBA00004173"/>
    </source>
</evidence>
<dbReference type="SMART" id="SM01403">
    <property type="entry name" value="Ribosomal_S10"/>
    <property type="match status" value="1"/>
</dbReference>
<evidence type="ECO:0000256" key="7">
    <source>
        <dbReference type="ARBA" id="ARBA00035544"/>
    </source>
</evidence>
<dbReference type="InterPro" id="IPR027486">
    <property type="entry name" value="Ribosomal_uS10_dom"/>
</dbReference>
<keyword evidence="4" id="KW-0496">Mitochondrion</keyword>
<evidence type="ECO:0000256" key="5">
    <source>
        <dbReference type="ARBA" id="ARBA00023274"/>
    </source>
</evidence>
<comment type="similarity">
    <text evidence="2">Belongs to the universal ribosomal protein uS10 family.</text>
</comment>
<evidence type="ECO:0000256" key="3">
    <source>
        <dbReference type="ARBA" id="ARBA00022980"/>
    </source>
</evidence>
<accession>A0A9N6WR76</accession>
<dbReference type="PANTHER" id="PTHR13334">
    <property type="entry name" value="MITOCHONDRIAL 28S RIBOSOMAL PROTEIN S10"/>
    <property type="match status" value="1"/>
</dbReference>
<feature type="domain" description="Small ribosomal subunit protein uS10" evidence="8">
    <location>
        <begin position="67"/>
        <end position="165"/>
    </location>
</feature>
<dbReference type="Gene3D" id="3.30.70.600">
    <property type="entry name" value="Ribosomal protein S10 domain"/>
    <property type="match status" value="1"/>
</dbReference>
<name>A0A9N6WR76_9CRUS</name>
<dbReference type="Pfam" id="PF00338">
    <property type="entry name" value="Ribosomal_S10"/>
    <property type="match status" value="1"/>
</dbReference>
<dbReference type="InterPro" id="IPR040055">
    <property type="entry name" value="Ribosomal_uS10m"/>
</dbReference>
<evidence type="ECO:0000256" key="2">
    <source>
        <dbReference type="ARBA" id="ARBA00007102"/>
    </source>
</evidence>
<keyword evidence="5" id="KW-0687">Ribonucleoprotein</keyword>
<dbReference type="AlphaFoldDB" id="A0A9N6WR76"/>
<sequence>MLQSSQLFSRFSGAILGRTISSANFLKNIGPFKTLQFRDISSTKNVGQISIAQETSQELDSLCKTLDVEIRSGEPAVLLSFSWFATFAAKQLGIPIGHCWAPKRPRHDRLTLLKSVHIYKKHRVQYEVRTYFRHLTFLNMTGSTANTFLEYVQRNLPEGVAMKVTKILKCLDHI</sequence>
<comment type="subcellular location">
    <subcellularLocation>
        <location evidence="1">Mitochondrion</location>
    </subcellularLocation>
</comment>
<proteinExistence type="inferred from homology"/>
<evidence type="ECO:0000256" key="6">
    <source>
        <dbReference type="ARBA" id="ARBA00035261"/>
    </source>
</evidence>
<protein>
    <recommendedName>
        <fullName evidence="6">Small ribosomal subunit protein uS10m</fullName>
    </recommendedName>
    <alternativeName>
        <fullName evidence="7">28S ribosomal protein S10, mitochondrial</fullName>
    </alternativeName>
</protein>
<evidence type="ECO:0000259" key="8">
    <source>
        <dbReference type="SMART" id="SM01403"/>
    </source>
</evidence>